<dbReference type="EMBL" id="CP114052">
    <property type="protein sequence ID" value="WAW15223.1"/>
    <property type="molecule type" value="Genomic_DNA"/>
</dbReference>
<reference evidence="2" key="1">
    <citation type="submission" date="2022-12" db="EMBL/GenBank/DDBJ databases">
        <title>Peptostreptococcus.</title>
        <authorList>
            <person name="Lee S.H."/>
        </authorList>
    </citation>
    <scope>NUCLEOTIDE SEQUENCE</scope>
    <source>
        <strain evidence="2">CBA3647</strain>
    </source>
</reference>
<protein>
    <submittedName>
        <fullName evidence="2">HEAT repeat domain-containing protein</fullName>
    </submittedName>
</protein>
<evidence type="ECO:0000313" key="2">
    <source>
        <dbReference type="EMBL" id="WAW15223.1"/>
    </source>
</evidence>
<dbReference type="Proteomes" id="UP001164187">
    <property type="component" value="Chromosome"/>
</dbReference>
<keyword evidence="3" id="KW-1185">Reference proteome</keyword>
<dbReference type="Gene3D" id="1.25.10.10">
    <property type="entry name" value="Leucine-rich Repeat Variant"/>
    <property type="match status" value="1"/>
</dbReference>
<feature type="coiled-coil region" evidence="1">
    <location>
        <begin position="35"/>
        <end position="65"/>
    </location>
</feature>
<name>A0ABY7JPC4_9FIRM</name>
<dbReference type="InterPro" id="IPR016024">
    <property type="entry name" value="ARM-type_fold"/>
</dbReference>
<gene>
    <name evidence="2" type="ORF">O0R46_01880</name>
</gene>
<accession>A0ABY7JPC4</accession>
<organism evidence="2 3">
    <name type="scientific">Peptostreptococcus equinus</name>
    <dbReference type="NCBI Taxonomy" id="3003601"/>
    <lineage>
        <taxon>Bacteria</taxon>
        <taxon>Bacillati</taxon>
        <taxon>Bacillota</taxon>
        <taxon>Clostridia</taxon>
        <taxon>Peptostreptococcales</taxon>
        <taxon>Peptostreptococcaceae</taxon>
        <taxon>Peptostreptococcus</taxon>
    </lineage>
</organism>
<evidence type="ECO:0000313" key="3">
    <source>
        <dbReference type="Proteomes" id="UP001164187"/>
    </source>
</evidence>
<evidence type="ECO:0000256" key="1">
    <source>
        <dbReference type="SAM" id="Coils"/>
    </source>
</evidence>
<dbReference type="RefSeq" id="WP_269311917.1">
    <property type="nucleotide sequence ID" value="NZ_CP114052.1"/>
</dbReference>
<sequence length="223" mass="25892">MVIGWENVDDLEDYYISYLLYKQSLSVIQIARVRNKSIEQINDDLIKAKTRLREKNKSIKENNQEIMDYYLALAKDDRKKFIDGLKEENLDTFKKKVFKAILSTLNIDDLMVLVWTAGELKDSRFLNILYPLVEKKHANLRRITYSAIGKIADKNSVQIIEIGLSDSNPQVRQYCAKALASMGNENSIKVLKNIVNNKSTFEKEYVLRACKESIEKIYSRLNI</sequence>
<dbReference type="InterPro" id="IPR011989">
    <property type="entry name" value="ARM-like"/>
</dbReference>
<keyword evidence="1" id="KW-0175">Coiled coil</keyword>
<dbReference type="Pfam" id="PF13646">
    <property type="entry name" value="HEAT_2"/>
    <property type="match status" value="1"/>
</dbReference>
<dbReference type="SUPFAM" id="SSF48371">
    <property type="entry name" value="ARM repeat"/>
    <property type="match status" value="1"/>
</dbReference>
<proteinExistence type="predicted"/>